<dbReference type="OrthoDB" id="5404651at2759"/>
<reference evidence="7" key="1">
    <citation type="submission" date="2016-06" db="UniProtKB">
        <authorList>
            <consortium name="WormBaseParasite"/>
        </authorList>
    </citation>
    <scope>IDENTIFICATION</scope>
</reference>
<dbReference type="WBParaSite" id="GPUH_0000249801-mRNA-1">
    <property type="protein sequence ID" value="GPUH_0000249801-mRNA-1"/>
    <property type="gene ID" value="GPUH_0000249801"/>
</dbReference>
<keyword evidence="6" id="KW-1185">Reference proteome</keyword>
<evidence type="ECO:0000313" key="5">
    <source>
        <dbReference type="EMBL" id="VDK34565.1"/>
    </source>
</evidence>
<evidence type="ECO:0000256" key="2">
    <source>
        <dbReference type="ARBA" id="ARBA00022679"/>
    </source>
</evidence>
<sequence length="169" mass="18393">MQVLKGICDGAAAVIVADENSVLKHSLKPLARVIAWSVVGCDPTVMGIGPVPAIKRLLKLTGMELSKIDLVEVNEAFAAQTVSVQRELKLRDERLNVNGGAIAIGHPLAASGSRIICHLCYEMQLVVAFHHFSKNTIFIDSSYQQPLIRSGNGFLPCWKSFTFTDCETL</sequence>
<dbReference type="Pfam" id="PF02803">
    <property type="entry name" value="Thiolase_C"/>
    <property type="match status" value="1"/>
</dbReference>
<evidence type="ECO:0000313" key="6">
    <source>
        <dbReference type="Proteomes" id="UP000271098"/>
    </source>
</evidence>
<dbReference type="InterPro" id="IPR020617">
    <property type="entry name" value="Thiolase_C"/>
</dbReference>
<proteinExistence type="inferred from homology"/>
<keyword evidence="3" id="KW-0012">Acyltransferase</keyword>
<dbReference type="InterPro" id="IPR016039">
    <property type="entry name" value="Thiolase-like"/>
</dbReference>
<dbReference type="PROSITE" id="PS00737">
    <property type="entry name" value="THIOLASE_2"/>
    <property type="match status" value="1"/>
</dbReference>
<evidence type="ECO:0000256" key="1">
    <source>
        <dbReference type="ARBA" id="ARBA00010982"/>
    </source>
</evidence>
<comment type="similarity">
    <text evidence="1">Belongs to the thiolase-like superfamily. Thiolase family.</text>
</comment>
<accession>A0A183D1A2</accession>
<dbReference type="PANTHER" id="PTHR18919:SF107">
    <property type="entry name" value="ACETYL-COA ACETYLTRANSFERASE, CYTOSOLIC"/>
    <property type="match status" value="1"/>
</dbReference>
<dbReference type="InterPro" id="IPR020613">
    <property type="entry name" value="Thiolase_CS"/>
</dbReference>
<organism evidence="7">
    <name type="scientific">Gongylonema pulchrum</name>
    <dbReference type="NCBI Taxonomy" id="637853"/>
    <lineage>
        <taxon>Eukaryota</taxon>
        <taxon>Metazoa</taxon>
        <taxon>Ecdysozoa</taxon>
        <taxon>Nematoda</taxon>
        <taxon>Chromadorea</taxon>
        <taxon>Rhabditida</taxon>
        <taxon>Spirurina</taxon>
        <taxon>Spiruromorpha</taxon>
        <taxon>Spiruroidea</taxon>
        <taxon>Gongylonematidae</taxon>
        <taxon>Gongylonema</taxon>
    </lineage>
</organism>
<dbReference type="AlphaFoldDB" id="A0A183D1A2"/>
<evidence type="ECO:0000313" key="7">
    <source>
        <dbReference type="WBParaSite" id="GPUH_0000249801-mRNA-1"/>
    </source>
</evidence>
<dbReference type="SUPFAM" id="SSF53901">
    <property type="entry name" value="Thiolase-like"/>
    <property type="match status" value="1"/>
</dbReference>
<feature type="domain" description="Thiolase C-terminal" evidence="4">
    <location>
        <begin position="27"/>
        <end position="124"/>
    </location>
</feature>
<dbReference type="GO" id="GO:0006635">
    <property type="term" value="P:fatty acid beta-oxidation"/>
    <property type="evidence" value="ECO:0007669"/>
    <property type="project" value="TreeGrafter"/>
</dbReference>
<dbReference type="EMBL" id="UYRT01003779">
    <property type="protein sequence ID" value="VDK34565.1"/>
    <property type="molecule type" value="Genomic_DNA"/>
</dbReference>
<dbReference type="GO" id="GO:0003985">
    <property type="term" value="F:acetyl-CoA C-acetyltransferase activity"/>
    <property type="evidence" value="ECO:0007669"/>
    <property type="project" value="TreeGrafter"/>
</dbReference>
<reference evidence="5 6" key="2">
    <citation type="submission" date="2018-11" db="EMBL/GenBank/DDBJ databases">
        <authorList>
            <consortium name="Pathogen Informatics"/>
        </authorList>
    </citation>
    <scope>NUCLEOTIDE SEQUENCE [LARGE SCALE GENOMIC DNA]</scope>
</reference>
<gene>
    <name evidence="5" type="ORF">GPUH_LOCUS2493</name>
</gene>
<evidence type="ECO:0000259" key="4">
    <source>
        <dbReference type="Pfam" id="PF02803"/>
    </source>
</evidence>
<keyword evidence="2" id="KW-0808">Transferase</keyword>
<protein>
    <submittedName>
        <fullName evidence="7">Thiolase_C domain-containing protein</fullName>
    </submittedName>
</protein>
<name>A0A183D1A2_9BILA</name>
<evidence type="ECO:0000256" key="3">
    <source>
        <dbReference type="ARBA" id="ARBA00023315"/>
    </source>
</evidence>
<dbReference type="Proteomes" id="UP000271098">
    <property type="component" value="Unassembled WGS sequence"/>
</dbReference>
<dbReference type="Gene3D" id="3.40.47.10">
    <property type="match status" value="1"/>
</dbReference>
<dbReference type="PANTHER" id="PTHR18919">
    <property type="entry name" value="ACETYL-COA C-ACYLTRANSFERASE"/>
    <property type="match status" value="1"/>
</dbReference>
<dbReference type="GO" id="GO:0005739">
    <property type="term" value="C:mitochondrion"/>
    <property type="evidence" value="ECO:0007669"/>
    <property type="project" value="TreeGrafter"/>
</dbReference>